<gene>
    <name evidence="2" type="ORF">B0T18DRAFT_408384</name>
</gene>
<evidence type="ECO:0000313" key="2">
    <source>
        <dbReference type="EMBL" id="KAK0750169.1"/>
    </source>
</evidence>
<proteinExistence type="predicted"/>
<name>A0AA40F2T9_9PEZI</name>
<evidence type="ECO:0000313" key="3">
    <source>
        <dbReference type="Proteomes" id="UP001172155"/>
    </source>
</evidence>
<protein>
    <submittedName>
        <fullName evidence="2">Uncharacterized protein</fullName>
    </submittedName>
</protein>
<dbReference type="Proteomes" id="UP001172155">
    <property type="component" value="Unassembled WGS sequence"/>
</dbReference>
<evidence type="ECO:0000256" key="1">
    <source>
        <dbReference type="SAM" id="MobiDB-lite"/>
    </source>
</evidence>
<feature type="compositionally biased region" description="Polar residues" evidence="1">
    <location>
        <begin position="1"/>
        <end position="25"/>
    </location>
</feature>
<feature type="region of interest" description="Disordered" evidence="1">
    <location>
        <begin position="178"/>
        <end position="199"/>
    </location>
</feature>
<keyword evidence="3" id="KW-1185">Reference proteome</keyword>
<dbReference type="EMBL" id="JAUKUD010000003">
    <property type="protein sequence ID" value="KAK0750169.1"/>
    <property type="molecule type" value="Genomic_DNA"/>
</dbReference>
<accession>A0AA40F2T9</accession>
<comment type="caution">
    <text evidence="2">The sequence shown here is derived from an EMBL/GenBank/DDBJ whole genome shotgun (WGS) entry which is preliminary data.</text>
</comment>
<sequence length="199" mass="19417">MPSNCDSLSCSARISRRSSPGTTKSGGKVLGSTLSVHAVQRSSRLLNVCSRPADLIHLAALQPDARIAHLSLLADETQQWPLPHNVASMSLMTAQGWAFPLGGASFDHARVTVCGRGGVFGAAAEGGVGGVPAGVGGAGDAGAAVGESDAGRRRAGDGEVGGVEVVGWIGGGGQVHEAGGGGAGLGEDGGAGADGGQWG</sequence>
<organism evidence="2 3">
    <name type="scientific">Schizothecium vesticola</name>
    <dbReference type="NCBI Taxonomy" id="314040"/>
    <lineage>
        <taxon>Eukaryota</taxon>
        <taxon>Fungi</taxon>
        <taxon>Dikarya</taxon>
        <taxon>Ascomycota</taxon>
        <taxon>Pezizomycotina</taxon>
        <taxon>Sordariomycetes</taxon>
        <taxon>Sordariomycetidae</taxon>
        <taxon>Sordariales</taxon>
        <taxon>Schizotheciaceae</taxon>
        <taxon>Schizothecium</taxon>
    </lineage>
</organism>
<feature type="region of interest" description="Disordered" evidence="1">
    <location>
        <begin position="1"/>
        <end position="28"/>
    </location>
</feature>
<reference evidence="2" key="1">
    <citation type="submission" date="2023-06" db="EMBL/GenBank/DDBJ databases">
        <title>Genome-scale phylogeny and comparative genomics of the fungal order Sordariales.</title>
        <authorList>
            <consortium name="Lawrence Berkeley National Laboratory"/>
            <person name="Hensen N."/>
            <person name="Bonometti L."/>
            <person name="Westerberg I."/>
            <person name="Brannstrom I.O."/>
            <person name="Guillou S."/>
            <person name="Cros-Aarteil S."/>
            <person name="Calhoun S."/>
            <person name="Haridas S."/>
            <person name="Kuo A."/>
            <person name="Mondo S."/>
            <person name="Pangilinan J."/>
            <person name="Riley R."/>
            <person name="LaButti K."/>
            <person name="Andreopoulos B."/>
            <person name="Lipzen A."/>
            <person name="Chen C."/>
            <person name="Yanf M."/>
            <person name="Daum C."/>
            <person name="Ng V."/>
            <person name="Clum A."/>
            <person name="Steindorff A."/>
            <person name="Ohm R."/>
            <person name="Martin F."/>
            <person name="Silar P."/>
            <person name="Natvig D."/>
            <person name="Lalanne C."/>
            <person name="Gautier V."/>
            <person name="Ament-velasquez S.L."/>
            <person name="Kruys A."/>
            <person name="Hutchinson M.I."/>
            <person name="Powell A.J."/>
            <person name="Barry K."/>
            <person name="Miller A.N."/>
            <person name="Grigoriev I.V."/>
            <person name="Debuchy R."/>
            <person name="Gladieux P."/>
            <person name="Thoren M.H."/>
            <person name="Johannesson H."/>
        </authorList>
    </citation>
    <scope>NUCLEOTIDE SEQUENCE</scope>
    <source>
        <strain evidence="2">SMH3187-1</strain>
    </source>
</reference>
<dbReference type="AlphaFoldDB" id="A0AA40F2T9"/>